<dbReference type="InterPro" id="IPR020057">
    <property type="entry name" value="Ribosomal_bL25_b-dom"/>
</dbReference>
<dbReference type="AlphaFoldDB" id="A0A1F7UK53"/>
<keyword evidence="2 5" id="KW-0694">RNA-binding</keyword>
<dbReference type="Proteomes" id="UP000176604">
    <property type="component" value="Unassembled WGS sequence"/>
</dbReference>
<dbReference type="InterPro" id="IPR029751">
    <property type="entry name" value="Ribosomal_L25_dom"/>
</dbReference>
<dbReference type="InterPro" id="IPR020056">
    <property type="entry name" value="Rbsml_bL25/Gln-tRNA_synth_N"/>
</dbReference>
<dbReference type="Gene3D" id="2.170.120.20">
    <property type="entry name" value="Ribosomal protein L25, beta domain"/>
    <property type="match status" value="1"/>
</dbReference>
<dbReference type="EMBL" id="MGEF01000027">
    <property type="protein sequence ID" value="OGL78649.1"/>
    <property type="molecule type" value="Genomic_DNA"/>
</dbReference>
<evidence type="ECO:0000313" key="9">
    <source>
        <dbReference type="EMBL" id="OGL78649.1"/>
    </source>
</evidence>
<feature type="region of interest" description="Disordered" evidence="6">
    <location>
        <begin position="203"/>
        <end position="224"/>
    </location>
</feature>
<dbReference type="PANTHER" id="PTHR33284:SF1">
    <property type="entry name" value="RIBOSOMAL PROTEIN L25_GLN-TRNA SYNTHETASE, ANTI-CODON-BINDING DOMAIN-CONTAINING PROTEIN"/>
    <property type="match status" value="1"/>
</dbReference>
<proteinExistence type="inferred from homology"/>
<dbReference type="Pfam" id="PF14693">
    <property type="entry name" value="Ribosomal_TL5_C"/>
    <property type="match status" value="1"/>
</dbReference>
<sequence>MNLSAVTRTIFGKKVKALRRAHQIPAIVYGHGVTPRAITVPEGVLASAYRAAGASSILDIAIDGASTKALIKDVRRDPVSGAILHVDFQEVKLTEKIKAPVPLVVKGEAKAVKELGAVLVRSLGQCEVECLPQDLPHEFAVEVAHLAAVGDMIRVSDLVVPPHVRVLTRPETVVVIIEKKKEEEAAPVAAAAAVAPDLTQVKTEGELKREEKKAKAEAEKEIKV</sequence>
<dbReference type="GO" id="GO:0003735">
    <property type="term" value="F:structural constituent of ribosome"/>
    <property type="evidence" value="ECO:0007669"/>
    <property type="project" value="InterPro"/>
</dbReference>
<dbReference type="Pfam" id="PF01386">
    <property type="entry name" value="Ribosomal_L25p"/>
    <property type="match status" value="1"/>
</dbReference>
<gene>
    <name evidence="5" type="primary">rplY</name>
    <name evidence="5" type="synonym">ctc</name>
    <name evidence="9" type="ORF">A3J43_02365</name>
</gene>
<feature type="domain" description="Large ribosomal subunit protein bL25 L25" evidence="7">
    <location>
        <begin position="3"/>
        <end position="88"/>
    </location>
</feature>
<dbReference type="InterPro" id="IPR037121">
    <property type="entry name" value="Ribosomal_bL25_C"/>
</dbReference>
<dbReference type="CDD" id="cd00495">
    <property type="entry name" value="Ribosomal_L25_TL5_CTC"/>
    <property type="match status" value="1"/>
</dbReference>
<protein>
    <recommendedName>
        <fullName evidence="5">Large ribosomal subunit protein bL25</fullName>
    </recommendedName>
    <alternativeName>
        <fullName evidence="5">General stress protein CTC</fullName>
    </alternativeName>
</protein>
<keyword evidence="4 5" id="KW-0687">Ribonucleoprotein</keyword>
<dbReference type="Gene3D" id="2.40.240.10">
    <property type="entry name" value="Ribosomal Protein L25, Chain P"/>
    <property type="match status" value="1"/>
</dbReference>
<comment type="subunit">
    <text evidence="5">Part of the 50S ribosomal subunit; part of the 5S rRNA/L5/L18/L25 subcomplex. Contacts the 5S rRNA. Binds to the 5S rRNA independently of L5 and L18.</text>
</comment>
<organism evidence="9 10">
    <name type="scientific">Candidatus Uhrbacteria bacterium RIFCSPHIGHO2_12_FULL_54_23</name>
    <dbReference type="NCBI Taxonomy" id="1802397"/>
    <lineage>
        <taxon>Bacteria</taxon>
        <taxon>Candidatus Uhriibacteriota</taxon>
    </lineage>
</organism>
<evidence type="ECO:0000256" key="2">
    <source>
        <dbReference type="ARBA" id="ARBA00022884"/>
    </source>
</evidence>
<evidence type="ECO:0000256" key="3">
    <source>
        <dbReference type="ARBA" id="ARBA00022980"/>
    </source>
</evidence>
<dbReference type="NCBIfam" id="TIGR00731">
    <property type="entry name" value="bL25_bact_ctc"/>
    <property type="match status" value="1"/>
</dbReference>
<evidence type="ECO:0000256" key="4">
    <source>
        <dbReference type="ARBA" id="ARBA00023274"/>
    </source>
</evidence>
<comment type="function">
    <text evidence="5">This is one of the proteins that binds to the 5S RNA in the ribosome where it forms part of the central protuberance.</text>
</comment>
<dbReference type="InterPro" id="IPR001021">
    <property type="entry name" value="Ribosomal_bL25_long"/>
</dbReference>
<keyword evidence="3 5" id="KW-0689">Ribosomal protein</keyword>
<dbReference type="HAMAP" id="MF_01334">
    <property type="entry name" value="Ribosomal_bL25_CTC"/>
    <property type="match status" value="1"/>
</dbReference>
<accession>A0A1F7UK53</accession>
<evidence type="ECO:0000259" key="8">
    <source>
        <dbReference type="Pfam" id="PF14693"/>
    </source>
</evidence>
<evidence type="ECO:0000256" key="6">
    <source>
        <dbReference type="SAM" id="MobiDB-lite"/>
    </source>
</evidence>
<dbReference type="InterPro" id="IPR011035">
    <property type="entry name" value="Ribosomal_bL25/Gln-tRNA_synth"/>
</dbReference>
<comment type="caution">
    <text evidence="9">The sequence shown here is derived from an EMBL/GenBank/DDBJ whole genome shotgun (WGS) entry which is preliminary data.</text>
</comment>
<dbReference type="GO" id="GO:0022625">
    <property type="term" value="C:cytosolic large ribosomal subunit"/>
    <property type="evidence" value="ECO:0007669"/>
    <property type="project" value="TreeGrafter"/>
</dbReference>
<dbReference type="InterPro" id="IPR020930">
    <property type="entry name" value="Ribosomal_uL5_bac-type"/>
</dbReference>
<feature type="domain" description="Large ribosomal subunit protein bL25 beta" evidence="8">
    <location>
        <begin position="96"/>
        <end position="180"/>
    </location>
</feature>
<keyword evidence="1 5" id="KW-0699">rRNA-binding</keyword>
<dbReference type="GO" id="GO:0008097">
    <property type="term" value="F:5S rRNA binding"/>
    <property type="evidence" value="ECO:0007669"/>
    <property type="project" value="InterPro"/>
</dbReference>
<comment type="similarity">
    <text evidence="5">Belongs to the bacterial ribosomal protein bL25 family. CTC subfamily.</text>
</comment>
<evidence type="ECO:0000256" key="1">
    <source>
        <dbReference type="ARBA" id="ARBA00022730"/>
    </source>
</evidence>
<name>A0A1F7UK53_9BACT</name>
<dbReference type="SUPFAM" id="SSF50715">
    <property type="entry name" value="Ribosomal protein L25-like"/>
    <property type="match status" value="1"/>
</dbReference>
<dbReference type="STRING" id="1802397.A3J43_02365"/>
<evidence type="ECO:0000313" key="10">
    <source>
        <dbReference type="Proteomes" id="UP000176604"/>
    </source>
</evidence>
<evidence type="ECO:0000256" key="5">
    <source>
        <dbReference type="HAMAP-Rule" id="MF_01334"/>
    </source>
</evidence>
<reference evidence="9 10" key="1">
    <citation type="journal article" date="2016" name="Nat. Commun.">
        <title>Thousands of microbial genomes shed light on interconnected biogeochemical processes in an aquifer system.</title>
        <authorList>
            <person name="Anantharaman K."/>
            <person name="Brown C.T."/>
            <person name="Hug L.A."/>
            <person name="Sharon I."/>
            <person name="Castelle C.J."/>
            <person name="Probst A.J."/>
            <person name="Thomas B.C."/>
            <person name="Singh A."/>
            <person name="Wilkins M.J."/>
            <person name="Karaoz U."/>
            <person name="Brodie E.L."/>
            <person name="Williams K.H."/>
            <person name="Hubbard S.S."/>
            <person name="Banfield J.F."/>
        </authorList>
    </citation>
    <scope>NUCLEOTIDE SEQUENCE [LARGE SCALE GENOMIC DNA]</scope>
</reference>
<dbReference type="PANTHER" id="PTHR33284">
    <property type="entry name" value="RIBOSOMAL PROTEIN L25/GLN-TRNA SYNTHETASE, ANTI-CODON-BINDING DOMAIN-CONTAINING PROTEIN"/>
    <property type="match status" value="1"/>
</dbReference>
<evidence type="ECO:0000259" key="7">
    <source>
        <dbReference type="Pfam" id="PF01386"/>
    </source>
</evidence>
<dbReference type="GO" id="GO:0006412">
    <property type="term" value="P:translation"/>
    <property type="evidence" value="ECO:0007669"/>
    <property type="project" value="UniProtKB-UniRule"/>
</dbReference>